<dbReference type="Pfam" id="PF08641">
    <property type="entry name" value="Mis14"/>
    <property type="match status" value="1"/>
</dbReference>
<proteinExistence type="predicted"/>
<evidence type="ECO:0000313" key="2">
    <source>
        <dbReference type="Proteomes" id="UP000027195"/>
    </source>
</evidence>
<accession>A0A067MJJ8</accession>
<organism evidence="1 2">
    <name type="scientific">Botryobasidium botryosum (strain FD-172 SS1)</name>
    <dbReference type="NCBI Taxonomy" id="930990"/>
    <lineage>
        <taxon>Eukaryota</taxon>
        <taxon>Fungi</taxon>
        <taxon>Dikarya</taxon>
        <taxon>Basidiomycota</taxon>
        <taxon>Agaricomycotina</taxon>
        <taxon>Agaricomycetes</taxon>
        <taxon>Cantharellales</taxon>
        <taxon>Botryobasidiaceae</taxon>
        <taxon>Botryobasidium</taxon>
    </lineage>
</organism>
<reference evidence="2" key="1">
    <citation type="journal article" date="2014" name="Proc. Natl. Acad. Sci. U.S.A.">
        <title>Extensive sampling of basidiomycete genomes demonstrates inadequacy of the white-rot/brown-rot paradigm for wood decay fungi.</title>
        <authorList>
            <person name="Riley R."/>
            <person name="Salamov A.A."/>
            <person name="Brown D.W."/>
            <person name="Nagy L.G."/>
            <person name="Floudas D."/>
            <person name="Held B.W."/>
            <person name="Levasseur A."/>
            <person name="Lombard V."/>
            <person name="Morin E."/>
            <person name="Otillar R."/>
            <person name="Lindquist E.A."/>
            <person name="Sun H."/>
            <person name="LaButti K.M."/>
            <person name="Schmutz J."/>
            <person name="Jabbour D."/>
            <person name="Luo H."/>
            <person name="Baker S.E."/>
            <person name="Pisabarro A.G."/>
            <person name="Walton J.D."/>
            <person name="Blanchette R.A."/>
            <person name="Henrissat B."/>
            <person name="Martin F."/>
            <person name="Cullen D."/>
            <person name="Hibbett D.S."/>
            <person name="Grigoriev I.V."/>
        </authorList>
    </citation>
    <scope>NUCLEOTIDE SEQUENCE [LARGE SCALE GENOMIC DNA]</scope>
    <source>
        <strain evidence="2">FD-172 SS1</strain>
    </source>
</reference>
<sequence>MSDSQSREEIPRVMVDTVDDWEHVKTNYTSAIHQVLEAKLSSTIHTQQDREALLAHLLQWRDRTFEIAKQNLRVNGRNFEDYAEEEEETEPFDEALDRRIWSLSEERIHWDKCLADRRRRTPADVQRLMEDLVKRQQAAEYIPTIEEEPNNVDMSEAIVVSPEQQERTTKTYETLLSSISELNEQIPKLVERADRARKVADEVANLSP</sequence>
<dbReference type="Proteomes" id="UP000027195">
    <property type="component" value="Unassembled WGS sequence"/>
</dbReference>
<dbReference type="GO" id="GO:0000444">
    <property type="term" value="C:MIS12/MIND type complex"/>
    <property type="evidence" value="ECO:0007669"/>
    <property type="project" value="TreeGrafter"/>
</dbReference>
<dbReference type="PANTHER" id="PTHR31749">
    <property type="entry name" value="KINETOCHORE-ASSOCIATED PROTEIN NSL1 HOMOLOG"/>
    <property type="match status" value="1"/>
</dbReference>
<dbReference type="InParanoid" id="A0A067MJJ8"/>
<gene>
    <name evidence="1" type="ORF">BOTBODRAFT_162571</name>
</gene>
<dbReference type="PANTHER" id="PTHR31749:SF3">
    <property type="entry name" value="KINETOCHORE-ASSOCIATED PROTEIN NSL1 HOMOLOG"/>
    <property type="match status" value="1"/>
</dbReference>
<dbReference type="OrthoDB" id="2135762at2759"/>
<dbReference type="InterPro" id="IPR013950">
    <property type="entry name" value="Mis14/Nsl1"/>
</dbReference>
<dbReference type="FunCoup" id="A0A067MJJ8">
    <property type="interactions" value="20"/>
</dbReference>
<dbReference type="HOGENOM" id="CLU_088334_1_0_1"/>
<name>A0A067MJJ8_BOTB1</name>
<dbReference type="GO" id="GO:0000070">
    <property type="term" value="P:mitotic sister chromatid segregation"/>
    <property type="evidence" value="ECO:0007669"/>
    <property type="project" value="InterPro"/>
</dbReference>
<keyword evidence="2" id="KW-1185">Reference proteome</keyword>
<evidence type="ECO:0000313" key="1">
    <source>
        <dbReference type="EMBL" id="KDQ11741.1"/>
    </source>
</evidence>
<dbReference type="EMBL" id="KL198056">
    <property type="protein sequence ID" value="KDQ11741.1"/>
    <property type="molecule type" value="Genomic_DNA"/>
</dbReference>
<dbReference type="AlphaFoldDB" id="A0A067MJJ8"/>
<protein>
    <submittedName>
        <fullName evidence="1">Uncharacterized protein</fullName>
    </submittedName>
</protein>